<name>B6K032_SCHJY</name>
<keyword evidence="4 11" id="KW-0347">Helicase</keyword>
<dbReference type="InterPro" id="IPR014017">
    <property type="entry name" value="DNA_helicase_UvrD-like_C"/>
</dbReference>
<evidence type="ECO:0000313" key="16">
    <source>
        <dbReference type="Proteomes" id="UP000001744"/>
    </source>
</evidence>
<comment type="similarity">
    <text evidence="1">Belongs to the helicase family. UvrD subfamily.</text>
</comment>
<evidence type="ECO:0000256" key="11">
    <source>
        <dbReference type="PROSITE-ProRule" id="PRU00560"/>
    </source>
</evidence>
<dbReference type="SUPFAM" id="SSF52540">
    <property type="entry name" value="P-loop containing nucleoside triphosphate hydrolases"/>
    <property type="match status" value="1"/>
</dbReference>
<dbReference type="InterPro" id="IPR027417">
    <property type="entry name" value="P-loop_NTPase"/>
</dbReference>
<feature type="domain" description="UvrD-like helicase C-terminal" evidence="13">
    <location>
        <begin position="302"/>
        <end position="597"/>
    </location>
</feature>
<dbReference type="GO" id="GO:0003677">
    <property type="term" value="F:DNA binding"/>
    <property type="evidence" value="ECO:0007669"/>
    <property type="project" value="UniProtKB-KW"/>
</dbReference>
<dbReference type="Gene3D" id="1.10.10.160">
    <property type="match status" value="1"/>
</dbReference>
<gene>
    <name evidence="15" type="primary">srs2</name>
    <name evidence="14" type="ORF">SJAG_01221</name>
</gene>
<dbReference type="GO" id="GO:1990426">
    <property type="term" value="P:mitotic recombination-dependent replication fork processing"/>
    <property type="evidence" value="ECO:0007669"/>
    <property type="project" value="EnsemblFungi"/>
</dbReference>
<dbReference type="GO" id="GO:0005634">
    <property type="term" value="C:nucleus"/>
    <property type="evidence" value="ECO:0000318"/>
    <property type="project" value="GO_Central"/>
</dbReference>
<dbReference type="AlphaFoldDB" id="B6K032"/>
<evidence type="ECO:0000256" key="5">
    <source>
        <dbReference type="ARBA" id="ARBA00022840"/>
    </source>
</evidence>
<dbReference type="GeneID" id="7048371"/>
<dbReference type="GO" id="GO:0005524">
    <property type="term" value="F:ATP binding"/>
    <property type="evidence" value="ECO:0007669"/>
    <property type="project" value="UniProtKB-UniRule"/>
</dbReference>
<evidence type="ECO:0000256" key="1">
    <source>
        <dbReference type="ARBA" id="ARBA00009922"/>
    </source>
</evidence>
<accession>B6K032</accession>
<dbReference type="CDD" id="cd17932">
    <property type="entry name" value="DEXQc_UvrD"/>
    <property type="match status" value="1"/>
</dbReference>
<dbReference type="Pfam" id="PF00580">
    <property type="entry name" value="UvrD-helicase"/>
    <property type="match status" value="1"/>
</dbReference>
<keyword evidence="7" id="KW-0413">Isomerase</keyword>
<proteinExistence type="inferred from homology"/>
<dbReference type="STRING" id="402676.B6K032"/>
<dbReference type="CDD" id="cd18807">
    <property type="entry name" value="SF1_C_UvrD"/>
    <property type="match status" value="1"/>
</dbReference>
<evidence type="ECO:0000256" key="3">
    <source>
        <dbReference type="ARBA" id="ARBA00022801"/>
    </source>
</evidence>
<protein>
    <recommendedName>
        <fullName evidence="9">DNA 3'-5' helicase</fullName>
        <ecNumber evidence="9">5.6.2.4</ecNumber>
    </recommendedName>
</protein>
<dbReference type="InterPro" id="IPR014016">
    <property type="entry name" value="UvrD-like_ATP-bd"/>
</dbReference>
<dbReference type="Gene3D" id="3.40.50.300">
    <property type="entry name" value="P-loop containing nucleotide triphosphate hydrolases"/>
    <property type="match status" value="2"/>
</dbReference>
<evidence type="ECO:0000256" key="2">
    <source>
        <dbReference type="ARBA" id="ARBA00022741"/>
    </source>
</evidence>
<dbReference type="EMBL" id="KE651168">
    <property type="protein sequence ID" value="EEB06182.2"/>
    <property type="molecule type" value="Genomic_DNA"/>
</dbReference>
<dbReference type="Gene3D" id="1.10.486.10">
    <property type="entry name" value="PCRA, domain 4"/>
    <property type="match status" value="1"/>
</dbReference>
<evidence type="ECO:0000313" key="15">
    <source>
        <dbReference type="JaponicusDB" id="SJAG_01221"/>
    </source>
</evidence>
<reference evidence="14 16" key="1">
    <citation type="journal article" date="2011" name="Science">
        <title>Comparative functional genomics of the fission yeasts.</title>
        <authorList>
            <person name="Rhind N."/>
            <person name="Chen Z."/>
            <person name="Yassour M."/>
            <person name="Thompson D.A."/>
            <person name="Haas B.J."/>
            <person name="Habib N."/>
            <person name="Wapinski I."/>
            <person name="Roy S."/>
            <person name="Lin M.F."/>
            <person name="Heiman D.I."/>
            <person name="Young S.K."/>
            <person name="Furuya K."/>
            <person name="Guo Y."/>
            <person name="Pidoux A."/>
            <person name="Chen H.M."/>
            <person name="Robbertse B."/>
            <person name="Goldberg J.M."/>
            <person name="Aoki K."/>
            <person name="Bayne E.H."/>
            <person name="Berlin A.M."/>
            <person name="Desjardins C.A."/>
            <person name="Dobbs E."/>
            <person name="Dukaj L."/>
            <person name="Fan L."/>
            <person name="FitzGerald M.G."/>
            <person name="French C."/>
            <person name="Gujja S."/>
            <person name="Hansen K."/>
            <person name="Keifenheim D."/>
            <person name="Levin J.Z."/>
            <person name="Mosher R.A."/>
            <person name="Mueller C.A."/>
            <person name="Pfiffner J."/>
            <person name="Priest M."/>
            <person name="Russ C."/>
            <person name="Smialowska A."/>
            <person name="Swoboda P."/>
            <person name="Sykes S.M."/>
            <person name="Vaughn M."/>
            <person name="Vengrova S."/>
            <person name="Yoder R."/>
            <person name="Zeng Q."/>
            <person name="Allshire R."/>
            <person name="Baulcombe D."/>
            <person name="Birren B.W."/>
            <person name="Brown W."/>
            <person name="Ekwall K."/>
            <person name="Kellis M."/>
            <person name="Leatherwood J."/>
            <person name="Levin H."/>
            <person name="Margalit H."/>
            <person name="Martienssen R."/>
            <person name="Nieduszynski C.A."/>
            <person name="Spatafora J.W."/>
            <person name="Friedman N."/>
            <person name="Dalgaard J.Z."/>
            <person name="Baumann P."/>
            <person name="Niki H."/>
            <person name="Regev A."/>
            <person name="Nusbaum C."/>
        </authorList>
    </citation>
    <scope>NUCLEOTIDE SEQUENCE [LARGE SCALE GENOMIC DNA]</scope>
    <source>
        <strain evidence="16">yFS275 / FY16936</strain>
    </source>
</reference>
<dbReference type="PROSITE" id="PS51217">
    <property type="entry name" value="UVRD_HELICASE_CTER"/>
    <property type="match status" value="1"/>
</dbReference>
<dbReference type="PROSITE" id="PS51198">
    <property type="entry name" value="UVRD_HELICASE_ATP_BIND"/>
    <property type="match status" value="1"/>
</dbReference>
<dbReference type="GO" id="GO:0016787">
    <property type="term" value="F:hydrolase activity"/>
    <property type="evidence" value="ECO:0007669"/>
    <property type="project" value="UniProtKB-UniRule"/>
</dbReference>
<keyword evidence="6" id="KW-0238">DNA-binding</keyword>
<dbReference type="VEuPathDB" id="FungiDB:SJAG_01221"/>
<dbReference type="GO" id="GO:0000725">
    <property type="term" value="P:recombinational repair"/>
    <property type="evidence" value="ECO:0000318"/>
    <property type="project" value="GO_Central"/>
</dbReference>
<dbReference type="PANTHER" id="PTHR11070">
    <property type="entry name" value="UVRD / RECB / PCRA DNA HELICASE FAMILY MEMBER"/>
    <property type="match status" value="1"/>
</dbReference>
<dbReference type="EC" id="5.6.2.4" evidence="9"/>
<evidence type="ECO:0000256" key="6">
    <source>
        <dbReference type="ARBA" id="ARBA00023125"/>
    </source>
</evidence>
<evidence type="ECO:0000259" key="12">
    <source>
        <dbReference type="PROSITE" id="PS51198"/>
    </source>
</evidence>
<evidence type="ECO:0000259" key="13">
    <source>
        <dbReference type="PROSITE" id="PS51217"/>
    </source>
</evidence>
<organism evidence="14 16">
    <name type="scientific">Schizosaccharomyces japonicus (strain yFS275 / FY16936)</name>
    <name type="common">Fission yeast</name>
    <dbReference type="NCBI Taxonomy" id="402676"/>
    <lineage>
        <taxon>Eukaryota</taxon>
        <taxon>Fungi</taxon>
        <taxon>Dikarya</taxon>
        <taxon>Ascomycota</taxon>
        <taxon>Taphrinomycotina</taxon>
        <taxon>Schizosaccharomycetes</taxon>
        <taxon>Schizosaccharomycetales</taxon>
        <taxon>Schizosaccharomycetaceae</taxon>
        <taxon>Schizosaccharomyces</taxon>
    </lineage>
</organism>
<dbReference type="eggNOG" id="KOG2108">
    <property type="taxonomic scope" value="Eukaryota"/>
</dbReference>
<comment type="catalytic activity">
    <reaction evidence="8">
        <text>Couples ATP hydrolysis with the unwinding of duplex DNA by translocating in the 3'-5' direction.</text>
        <dbReference type="EC" id="5.6.2.4"/>
    </reaction>
</comment>
<dbReference type="Pfam" id="PF13361">
    <property type="entry name" value="UvrD_C"/>
    <property type="match status" value="1"/>
</dbReference>
<dbReference type="GO" id="GO:0043138">
    <property type="term" value="F:3'-5' DNA helicase activity"/>
    <property type="evidence" value="ECO:0000318"/>
    <property type="project" value="GO_Central"/>
</dbReference>
<dbReference type="InterPro" id="IPR000212">
    <property type="entry name" value="DNA_helicase_UvrD/REP"/>
</dbReference>
<dbReference type="JaponicusDB" id="SJAG_01221">
    <property type="gene designation" value="srs2"/>
</dbReference>
<dbReference type="OMA" id="HCANILI"/>
<dbReference type="InterPro" id="IPR013986">
    <property type="entry name" value="DExx_box_DNA_helicase_dom_sf"/>
</dbReference>
<keyword evidence="16" id="KW-1185">Reference proteome</keyword>
<feature type="binding site" evidence="11">
    <location>
        <begin position="29"/>
        <end position="36"/>
    </location>
    <ligand>
        <name>ATP</name>
        <dbReference type="ChEBI" id="CHEBI:30616"/>
    </ligand>
</feature>
<dbReference type="RefSeq" id="XP_002172475.2">
    <property type="nucleotide sequence ID" value="XM_002172439.2"/>
</dbReference>
<keyword evidence="3 11" id="KW-0378">Hydrolase</keyword>
<evidence type="ECO:0000313" key="14">
    <source>
        <dbReference type="EMBL" id="EEB06182.2"/>
    </source>
</evidence>
<dbReference type="Proteomes" id="UP000001744">
    <property type="component" value="Unassembled WGS sequence"/>
</dbReference>
<evidence type="ECO:0000256" key="9">
    <source>
        <dbReference type="ARBA" id="ARBA00034808"/>
    </source>
</evidence>
<keyword evidence="2 11" id="KW-0547">Nucleotide-binding</keyword>
<dbReference type="HOGENOM" id="CLU_004585_4_2_1"/>
<keyword evidence="5 11" id="KW-0067">ATP-binding</keyword>
<evidence type="ECO:0000256" key="4">
    <source>
        <dbReference type="ARBA" id="ARBA00022806"/>
    </source>
</evidence>
<comment type="catalytic activity">
    <reaction evidence="10">
        <text>ATP + H2O = ADP + phosphate + H(+)</text>
        <dbReference type="Rhea" id="RHEA:13065"/>
        <dbReference type="ChEBI" id="CHEBI:15377"/>
        <dbReference type="ChEBI" id="CHEBI:15378"/>
        <dbReference type="ChEBI" id="CHEBI:30616"/>
        <dbReference type="ChEBI" id="CHEBI:43474"/>
        <dbReference type="ChEBI" id="CHEBI:456216"/>
        <dbReference type="EC" id="5.6.2.4"/>
    </reaction>
</comment>
<sequence length="867" mass="97844">MDAKQYLAALNPQQKQSAESPHKYTQILAGPGSGKTRVLAARVVHLLNVEQFHPNDIVIATFTNKAANEIKQRIGKLVKDNHANSLVSGTFHSIAFHYLLRHGKKVGLPKNWTVIDRTEATNIMKQLLERLRKAKNPTADGIRGQELTPNVALSRVSRMKSSGLIAKPHCEQLSCLPGLTVNTNQSFQSTELYKLYQAVLRKNGYVDFDDLLILFIQLVHDHTYCIDNIKHILVDEFQDTSKIQYLLIKLLARDTSGITIVGDPDQSIYGFRSAELGNLVMMTTDFPDTRVFHLETNYRSADSILETAMAIINQDKARPQKTLRTSHRLSIKPYFKEFDSNDQESAWVACEIKRMVKSCPGLFSYSDIAILVRSSSLTRAIEHALAEQGIAYKMVGVHKFFDREEVRDVVAYARVVAFRDEQALMRIINVPSRNIGKVKVERILQETERRHTSMWNTLCLLNNGSFSLSQRVDKQFQRELGKFMHVINTTEASCDSSAPFSISSMLEILLRKVKYYEYLKKKHPSTYEEKWENVMELIRQSDVLGEQGVLFDDEDDISENRLALHRFLANAAIVGSTDNNEETRHQVTISTLHAAKGLEWPVVFLPCLCDTILPHSRSTDVDEERRLLYVGITRAQAMLYMSSFRGMQSNFFSVSSSETTHMKRSRFLSDIVVDKTLTSADIVFSETLALEIGAILGRANSGPVQNIMPQALENGFRSAKVIGSKDILRFVTCKSLDEENTKNVSSDKPAQFDMAQWCGLKSVPKENKKSLTEQNKLRAITSRSHFNEQTRPNVTSISHSAISRQSMTLSYASSSKTSTAYKSPVPNLKRPATVDTHVAELNSLSTKPALAPTKKRLGMRLRRSKML</sequence>
<evidence type="ECO:0000256" key="8">
    <source>
        <dbReference type="ARBA" id="ARBA00034617"/>
    </source>
</evidence>
<dbReference type="GO" id="GO:0006301">
    <property type="term" value="P:DNA damage tolerance"/>
    <property type="evidence" value="ECO:0007669"/>
    <property type="project" value="EnsemblFungi"/>
</dbReference>
<dbReference type="PANTHER" id="PTHR11070:SF2">
    <property type="entry name" value="ATP-DEPENDENT DNA HELICASE SRS2"/>
    <property type="match status" value="1"/>
</dbReference>
<evidence type="ECO:0000256" key="10">
    <source>
        <dbReference type="ARBA" id="ARBA00048988"/>
    </source>
</evidence>
<dbReference type="OrthoDB" id="1470711at2759"/>
<evidence type="ECO:0000256" key="7">
    <source>
        <dbReference type="ARBA" id="ARBA00023235"/>
    </source>
</evidence>
<feature type="domain" description="UvrD-like helicase ATP-binding" evidence="12">
    <location>
        <begin position="8"/>
        <end position="301"/>
    </location>
</feature>